<proteinExistence type="predicted"/>
<dbReference type="Proteomes" id="UP001217838">
    <property type="component" value="Unassembled WGS sequence"/>
</dbReference>
<evidence type="ECO:0008006" key="5">
    <source>
        <dbReference type="Google" id="ProtNLM"/>
    </source>
</evidence>
<feature type="chain" id="PRO_5047294807" description="Neutral/alkaline non-lysosomal ceramidase N-terminal domain-containing protein" evidence="2">
    <location>
        <begin position="21"/>
        <end position="511"/>
    </location>
</feature>
<dbReference type="RefSeq" id="WP_272000781.1">
    <property type="nucleotide sequence ID" value="NZ_JAQNDN010000013.1"/>
</dbReference>
<evidence type="ECO:0000313" key="3">
    <source>
        <dbReference type="EMBL" id="MDC0670840.1"/>
    </source>
</evidence>
<comment type="caution">
    <text evidence="3">The sequence shown here is derived from an EMBL/GenBank/DDBJ whole genome shotgun (WGS) entry which is preliminary data.</text>
</comment>
<keyword evidence="2" id="KW-0732">Signal</keyword>
<feature type="compositionally biased region" description="Low complexity" evidence="1">
    <location>
        <begin position="29"/>
        <end position="114"/>
    </location>
</feature>
<evidence type="ECO:0000256" key="1">
    <source>
        <dbReference type="SAM" id="MobiDB-lite"/>
    </source>
</evidence>
<feature type="region of interest" description="Disordered" evidence="1">
    <location>
        <begin position="23"/>
        <end position="119"/>
    </location>
</feature>
<accession>A0ABT5BB19</accession>
<dbReference type="PROSITE" id="PS51257">
    <property type="entry name" value="PROKAR_LIPOPROTEIN"/>
    <property type="match status" value="1"/>
</dbReference>
<protein>
    <recommendedName>
        <fullName evidence="5">Neutral/alkaline non-lysosomal ceramidase N-terminal domain-containing protein</fullName>
    </recommendedName>
</protein>
<evidence type="ECO:0000313" key="4">
    <source>
        <dbReference type="Proteomes" id="UP001217838"/>
    </source>
</evidence>
<evidence type="ECO:0000256" key="2">
    <source>
        <dbReference type="SAM" id="SignalP"/>
    </source>
</evidence>
<organism evidence="3 4">
    <name type="scientific">Nannocystis radixulma</name>
    <dbReference type="NCBI Taxonomy" id="2995305"/>
    <lineage>
        <taxon>Bacteria</taxon>
        <taxon>Pseudomonadati</taxon>
        <taxon>Myxococcota</taxon>
        <taxon>Polyangia</taxon>
        <taxon>Nannocystales</taxon>
        <taxon>Nannocystaceae</taxon>
        <taxon>Nannocystis</taxon>
    </lineage>
</organism>
<dbReference type="EMBL" id="JAQNDN010000013">
    <property type="protein sequence ID" value="MDC0670840.1"/>
    <property type="molecule type" value="Genomic_DNA"/>
</dbReference>
<gene>
    <name evidence="3" type="ORF">POL58_23990</name>
</gene>
<sequence>MTTRCLPLLTVPLLFSLACGGSDPGGSTDGTSDSTSTGTGTTDNPNPSVASTDVPTSTTTSTTSPTSTSNPTTTDDPTVATSTSPGTTTTTGDPVDTTTTTGDTDTTTGGPVDGFLVGVHTSDVSPTDMHLDQNVYMGAYGAPFTRGPAQGVHDSIFARSFAIEGSGGGLIMAIVDLPGMGNQNTRAVRQKVAELTGLEESQVLVGTTHSHSAPDLMGLWGGVPGDYRDYINEEIAQSMAAAWDARVPATLAVATVKAPNNNRRSWGFTDDDMIILDAKDLDGERIGTLVNFAAHPVILGEGNKEISCDYVGYAVQKIEAGLGAPASLFNGALGDATPKVPDGMYADDFARAQAYGELLADIAVAAVETAEPIDDGVLVWTHTEWEQGVDNLLFNLAAGLGILQFDFMSQGLSQVVLTQSTYFRLGTQVQGAAFPGESLTRNGLAIKEVMKTPHKMILGNTGDALGYFIPSDEWQTGKNDNYEETVSLGKTAGDTARDKINAMITADNANF</sequence>
<feature type="signal peptide" evidence="2">
    <location>
        <begin position="1"/>
        <end position="20"/>
    </location>
</feature>
<reference evidence="3 4" key="1">
    <citation type="submission" date="2022-11" db="EMBL/GenBank/DDBJ databases">
        <title>Minimal conservation of predation-associated metabolite biosynthetic gene clusters underscores biosynthetic potential of Myxococcota including descriptions for ten novel species: Archangium lansinium sp. nov., Myxococcus landrumus sp. nov., Nannocystis bai.</title>
        <authorList>
            <person name="Ahearne A."/>
            <person name="Stevens C."/>
            <person name="Dowd S."/>
        </authorList>
    </citation>
    <scope>NUCLEOTIDE SEQUENCE [LARGE SCALE GENOMIC DNA]</scope>
    <source>
        <strain evidence="3 4">NCELM</strain>
    </source>
</reference>
<name>A0ABT5BB19_9BACT</name>
<keyword evidence="4" id="KW-1185">Reference proteome</keyword>